<dbReference type="Pfam" id="PF13641">
    <property type="entry name" value="Glyco_tranf_2_3"/>
    <property type="match status" value="1"/>
</dbReference>
<name>A0A223SBL3_9ACTN</name>
<evidence type="ECO:0000256" key="2">
    <source>
        <dbReference type="SAM" id="Phobius"/>
    </source>
</evidence>
<dbReference type="PANTHER" id="PTHR43685">
    <property type="entry name" value="GLYCOSYLTRANSFERASE"/>
    <property type="match status" value="1"/>
</dbReference>
<feature type="transmembrane region" description="Helical" evidence="2">
    <location>
        <begin position="297"/>
        <end position="317"/>
    </location>
</feature>
<proteinExistence type="predicted"/>
<organism evidence="3 4">
    <name type="scientific">Nocardiopsis gilva YIM 90087</name>
    <dbReference type="NCBI Taxonomy" id="1235441"/>
    <lineage>
        <taxon>Bacteria</taxon>
        <taxon>Bacillati</taxon>
        <taxon>Actinomycetota</taxon>
        <taxon>Actinomycetes</taxon>
        <taxon>Streptosporangiales</taxon>
        <taxon>Nocardiopsidaceae</taxon>
        <taxon>Nocardiopsis</taxon>
    </lineage>
</organism>
<dbReference type="RefSeq" id="WP_094932731.1">
    <property type="nucleotide sequence ID" value="NZ_CP022753.1"/>
</dbReference>
<evidence type="ECO:0000256" key="1">
    <source>
        <dbReference type="SAM" id="MobiDB-lite"/>
    </source>
</evidence>
<feature type="transmembrane region" description="Helical" evidence="2">
    <location>
        <begin position="601"/>
        <end position="621"/>
    </location>
</feature>
<dbReference type="AlphaFoldDB" id="A0A223SBL3"/>
<keyword evidence="2" id="KW-0472">Membrane</keyword>
<feature type="region of interest" description="Disordered" evidence="1">
    <location>
        <begin position="1028"/>
        <end position="1089"/>
    </location>
</feature>
<protein>
    <submittedName>
        <fullName evidence="3">Glycosyl transferase family 2</fullName>
    </submittedName>
</protein>
<sequence length="1089" mass="115430">MPPLDPARHIVTAVIVTHDGDRWLPETLESVREQSRPVQRVVGVDTGSRDDSGRILAEFIAADAITTLPRDTGFGDAVRAGLRLPRARAEFPGAAPDATEWIWVIHDDCTPDPDALQHLLLAANDNPRAVVLGPKLRDWFDRRLLVEVGVTIDGAGRRETGLEPREFDHGQHDGIRQVLAVSSAGMLVRRDVWEELDGFDRSLPLFRDDIDFCWRVGGAGHRVLIVTDAVAYHAEGAARRRRTINASGGHPRRIDRRNALFVLLANLPFGGMVGALLRNTIGSLLRVLMYVIAKQPANAFDEAAAIAAVYLMPGRLIRARFRRRRNRRRTYSAIAPFLARGVAMRRLTEMAVNIMTGSPALDTAGRHQAVVAPPPSRIEDDDDPLRDDQSVLRRLITHPGVLLITALTAVTVVAERSLLFGDHLAGGALAPVAGGASDLWALYLASMHDVGVGSGAPAPPYVGLLALVSTLTLGNPHTAVTIVLLGCVPLAGFTAYQLARRVLRFRPAQLWMAGSYALLPMATGAVAQGRLGTALVHALLPVLGILLIQVLTLPGRRSRRAAWGLGLFLAAATAFVPLVWLLSLVTGAVVLAAFGHLGRRLYVSVGIALATPMVLLLPWSLELLTTPSMWLLEAGLHRPELSAPPATPEALLMLSPGGPGNPPIWVTGGFIAAALCALLLLRSRMLVAVGWSMALVGILVAILMSRIVVAAPYGGPAAPAWPGVALAFAATAMLLSAATAAQSFDAMWKAGGRSRLFALSVAALALTTPLSAAGVWMVDGVKGLDSDVPPMIPAVVSALSDDGTQPRTLIVAPTGDGPIRYSVLRGREPRIGEEQIPADSGPGAVLDRTVAELSAGRGGDEADTLAGLGIGYVAVPRPEVGSQDDVTVVDTMDGTPGLARLQLTDDFGLWRVERPAGRLRVVGEGDPVVLKTGDDEPVSADVPAGEGDRTLVLAEPADGRWSATLDGTDLTPVEWDNGMQAFDLPASGGTVEITRDDTVRLSWLLAQGALLAVVVVLALPGARTEEDIRAQAAQPTPRPRRPARLRSRSRAASGGHGSGHGSGRGSTSGGRRGRRGRGVRTREQKGEAR</sequence>
<gene>
    <name evidence="3" type="ORF">CDO52_24230</name>
</gene>
<feature type="transmembrane region" description="Helical" evidence="2">
    <location>
        <begin position="663"/>
        <end position="681"/>
    </location>
</feature>
<dbReference type="GO" id="GO:0016740">
    <property type="term" value="F:transferase activity"/>
    <property type="evidence" value="ECO:0007669"/>
    <property type="project" value="UniProtKB-KW"/>
</dbReference>
<dbReference type="Proteomes" id="UP000215005">
    <property type="component" value="Chromosome"/>
</dbReference>
<evidence type="ECO:0000313" key="4">
    <source>
        <dbReference type="Proteomes" id="UP000215005"/>
    </source>
</evidence>
<dbReference type="SUPFAM" id="SSF53448">
    <property type="entry name" value="Nucleotide-diphospho-sugar transferases"/>
    <property type="match status" value="1"/>
</dbReference>
<dbReference type="KEGG" id="ngv:CDO52_24230"/>
<feature type="transmembrane region" description="Helical" evidence="2">
    <location>
        <begin position="395"/>
        <end position="414"/>
    </location>
</feature>
<evidence type="ECO:0000313" key="3">
    <source>
        <dbReference type="EMBL" id="ASU85492.1"/>
    </source>
</evidence>
<feature type="compositionally biased region" description="Basic residues" evidence="1">
    <location>
        <begin position="1038"/>
        <end position="1049"/>
    </location>
</feature>
<feature type="compositionally biased region" description="Basic and acidic residues" evidence="1">
    <location>
        <begin position="1080"/>
        <end position="1089"/>
    </location>
</feature>
<dbReference type="InterPro" id="IPR029044">
    <property type="entry name" value="Nucleotide-diphossugar_trans"/>
</dbReference>
<feature type="transmembrane region" description="Helical" evidence="2">
    <location>
        <begin position="259"/>
        <end position="277"/>
    </location>
</feature>
<dbReference type="InterPro" id="IPR050834">
    <property type="entry name" value="Glycosyltransf_2"/>
</dbReference>
<feature type="transmembrane region" description="Helical" evidence="2">
    <location>
        <begin position="693"/>
        <end position="714"/>
    </location>
</feature>
<keyword evidence="3" id="KW-0808">Transferase</keyword>
<feature type="transmembrane region" description="Helical" evidence="2">
    <location>
        <begin position="531"/>
        <end position="551"/>
    </location>
</feature>
<reference evidence="3 4" key="1">
    <citation type="submission" date="2017-08" db="EMBL/GenBank/DDBJ databases">
        <title>The complete genome sequence of Nocardiopsis gilva YIM 90087.</title>
        <authorList>
            <person name="Yin M."/>
            <person name="Tang S."/>
        </authorList>
    </citation>
    <scope>NUCLEOTIDE SEQUENCE [LARGE SCALE GENOMIC DNA]</scope>
    <source>
        <strain evidence="3 4">YIM 90087</strain>
    </source>
</reference>
<keyword evidence="2" id="KW-1133">Transmembrane helix</keyword>
<feature type="transmembrane region" description="Helical" evidence="2">
    <location>
        <begin position="563"/>
        <end position="594"/>
    </location>
</feature>
<feature type="transmembrane region" description="Helical" evidence="2">
    <location>
        <begin position="479"/>
        <end position="499"/>
    </location>
</feature>
<keyword evidence="4" id="KW-1185">Reference proteome</keyword>
<feature type="compositionally biased region" description="Gly residues" evidence="1">
    <location>
        <begin position="1054"/>
        <end position="1070"/>
    </location>
</feature>
<dbReference type="PANTHER" id="PTHR43685:SF3">
    <property type="entry name" value="SLR2126 PROTEIN"/>
    <property type="match status" value="1"/>
</dbReference>
<keyword evidence="2" id="KW-0812">Transmembrane</keyword>
<dbReference type="Gene3D" id="3.90.550.10">
    <property type="entry name" value="Spore Coat Polysaccharide Biosynthesis Protein SpsA, Chain A"/>
    <property type="match status" value="1"/>
</dbReference>
<dbReference type="EMBL" id="CP022753">
    <property type="protein sequence ID" value="ASU85492.1"/>
    <property type="molecule type" value="Genomic_DNA"/>
</dbReference>
<feature type="transmembrane region" description="Helical" evidence="2">
    <location>
        <begin position="756"/>
        <end position="778"/>
    </location>
</feature>
<feature type="transmembrane region" description="Helical" evidence="2">
    <location>
        <begin position="720"/>
        <end position="744"/>
    </location>
</feature>
<accession>A0A223SBL3</accession>
<dbReference type="OrthoDB" id="3734530at2"/>